<dbReference type="Pfam" id="PF12833">
    <property type="entry name" value="HTH_18"/>
    <property type="match status" value="1"/>
</dbReference>
<keyword evidence="1" id="KW-0805">Transcription regulation</keyword>
<evidence type="ECO:0000313" key="4">
    <source>
        <dbReference type="EMBL" id="BAJ81337.1"/>
    </source>
</evidence>
<dbReference type="PRINTS" id="PR00032">
    <property type="entry name" value="HTHARAC"/>
</dbReference>
<dbReference type="SMART" id="SM00342">
    <property type="entry name" value="HTH_ARAC"/>
    <property type="match status" value="1"/>
</dbReference>
<dbReference type="PROSITE" id="PS01124">
    <property type="entry name" value="HTH_ARAC_FAMILY_2"/>
    <property type="match status" value="1"/>
</dbReference>
<gene>
    <name evidence="4" type="ordered locus">ACMV_19900</name>
</gene>
<dbReference type="PROSITE" id="PS00041">
    <property type="entry name" value="HTH_ARAC_FAMILY_1"/>
    <property type="match status" value="1"/>
</dbReference>
<protein>
    <submittedName>
        <fullName evidence="4">AraC family transcriptional regulator</fullName>
    </submittedName>
</protein>
<dbReference type="InterPro" id="IPR050204">
    <property type="entry name" value="AraC_XylS_family_regulators"/>
</dbReference>
<dbReference type="AlphaFoldDB" id="F0IZX7"/>
<name>F0IZX7_ACIMA</name>
<keyword evidence="3" id="KW-0804">Transcription</keyword>
<dbReference type="Proteomes" id="UP000007100">
    <property type="component" value="Chromosome"/>
</dbReference>
<dbReference type="GO" id="GO:0043565">
    <property type="term" value="F:sequence-specific DNA binding"/>
    <property type="evidence" value="ECO:0007669"/>
    <property type="project" value="InterPro"/>
</dbReference>
<evidence type="ECO:0000313" key="5">
    <source>
        <dbReference type="Proteomes" id="UP000007100"/>
    </source>
</evidence>
<dbReference type="PANTHER" id="PTHR46796">
    <property type="entry name" value="HTH-TYPE TRANSCRIPTIONAL ACTIVATOR RHAS-RELATED"/>
    <property type="match status" value="1"/>
</dbReference>
<dbReference type="SUPFAM" id="SSF46689">
    <property type="entry name" value="Homeodomain-like"/>
    <property type="match status" value="2"/>
</dbReference>
<dbReference type="OrthoDB" id="110167at2"/>
<evidence type="ECO:0000256" key="3">
    <source>
        <dbReference type="ARBA" id="ARBA00023163"/>
    </source>
</evidence>
<dbReference type="InterPro" id="IPR018060">
    <property type="entry name" value="HTH_AraC"/>
</dbReference>
<keyword evidence="2" id="KW-0238">DNA-binding</keyword>
<organism evidence="4 5">
    <name type="scientific">Acidiphilium multivorum (strain DSM 11245 / JCM 8867 / NBRC 100883 / AIU 301)</name>
    <dbReference type="NCBI Taxonomy" id="926570"/>
    <lineage>
        <taxon>Bacteria</taxon>
        <taxon>Pseudomonadati</taxon>
        <taxon>Pseudomonadota</taxon>
        <taxon>Alphaproteobacteria</taxon>
        <taxon>Acetobacterales</taxon>
        <taxon>Acidocellaceae</taxon>
        <taxon>Acidiphilium</taxon>
    </lineage>
</organism>
<accession>F0IZX7</accession>
<dbReference type="InterPro" id="IPR020449">
    <property type="entry name" value="Tscrpt_reg_AraC-type_HTH"/>
</dbReference>
<evidence type="ECO:0000256" key="1">
    <source>
        <dbReference type="ARBA" id="ARBA00023015"/>
    </source>
</evidence>
<sequence>MLNLAGHSVYDHLASAGVPLRAAATFGDGLAGALWDRNEDATARYETPSHHTLSLYVSGGLAFRRRLGEAAVPSFGPGSLCLMPRGASSEWEVSGPIRMLHLYISRQAFDRAVVATIDADPDRVHLLDVPYFQDPVIESVMRQVVLPLDWNEPSERVAISHAAETLLAYLISRLTERGPRALEARGGLSPAALRRVSEFIAAHLAAPLSVMDLASCAGLSPHHFARAFRRSTGESPHAFVLRCRIERAKEILSGGMAVSDVAALCGFSSQSHFTARFRQMTGVTPGQFVRGI</sequence>
<dbReference type="RefSeq" id="WP_013640342.1">
    <property type="nucleotide sequence ID" value="NC_015186.1"/>
</dbReference>
<dbReference type="PANTHER" id="PTHR46796:SF6">
    <property type="entry name" value="ARAC SUBFAMILY"/>
    <property type="match status" value="1"/>
</dbReference>
<proteinExistence type="predicted"/>
<reference evidence="4 5" key="1">
    <citation type="submission" date="2010-12" db="EMBL/GenBank/DDBJ databases">
        <title>Whole genome sequence of Acidiphilium multivorum AIU301.</title>
        <authorList>
            <person name="Narita-Yamada S."/>
            <person name="Nakamura S."/>
            <person name="Ito N."/>
            <person name="Takarada H."/>
            <person name="Katano Y."/>
            <person name="Nakazawa H."/>
            <person name="Hosoyama A."/>
            <person name="Yamada R."/>
            <person name="Fujita N."/>
        </authorList>
    </citation>
    <scope>NUCLEOTIDE SEQUENCE [LARGE SCALE GENOMIC DNA]</scope>
    <source>
        <strain evidence="5">DSM 11245 / JCM 8867 / AIU301</strain>
    </source>
</reference>
<dbReference type="Gene3D" id="1.10.10.60">
    <property type="entry name" value="Homeodomain-like"/>
    <property type="match status" value="2"/>
</dbReference>
<dbReference type="InterPro" id="IPR009057">
    <property type="entry name" value="Homeodomain-like_sf"/>
</dbReference>
<dbReference type="EMBL" id="AP012035">
    <property type="protein sequence ID" value="BAJ81337.1"/>
    <property type="molecule type" value="Genomic_DNA"/>
</dbReference>
<dbReference type="HOGENOM" id="CLU_000445_88_4_5"/>
<evidence type="ECO:0000256" key="2">
    <source>
        <dbReference type="ARBA" id="ARBA00023125"/>
    </source>
</evidence>
<dbReference type="GO" id="GO:0003700">
    <property type="term" value="F:DNA-binding transcription factor activity"/>
    <property type="evidence" value="ECO:0007669"/>
    <property type="project" value="InterPro"/>
</dbReference>
<dbReference type="InterPro" id="IPR018062">
    <property type="entry name" value="HTH_AraC-typ_CS"/>
</dbReference>
<dbReference type="KEGG" id="amv:ACMV_19900"/>
<keyword evidence="5" id="KW-1185">Reference proteome</keyword>